<evidence type="ECO:0000256" key="2">
    <source>
        <dbReference type="ARBA" id="ARBA00022898"/>
    </source>
</evidence>
<organism evidence="7 8">
    <name type="scientific">Neptunomonas marina</name>
    <dbReference type="NCBI Taxonomy" id="1815562"/>
    <lineage>
        <taxon>Bacteria</taxon>
        <taxon>Pseudomonadati</taxon>
        <taxon>Pseudomonadota</taxon>
        <taxon>Gammaproteobacteria</taxon>
        <taxon>Oceanospirillales</taxon>
        <taxon>Oceanospirillaceae</taxon>
        <taxon>Neptunomonas</taxon>
    </lineage>
</organism>
<gene>
    <name evidence="7" type="ORF">EOE65_04280</name>
</gene>
<dbReference type="GO" id="GO:0008483">
    <property type="term" value="F:transaminase activity"/>
    <property type="evidence" value="ECO:0007669"/>
    <property type="project" value="UniProtKB-KW"/>
</dbReference>
<evidence type="ECO:0000256" key="4">
    <source>
        <dbReference type="ARBA" id="ARBA00023125"/>
    </source>
</evidence>
<dbReference type="GO" id="GO:0003700">
    <property type="term" value="F:DNA-binding transcription factor activity"/>
    <property type="evidence" value="ECO:0007669"/>
    <property type="project" value="InterPro"/>
</dbReference>
<accession>A0A437QED0</accession>
<evidence type="ECO:0000256" key="5">
    <source>
        <dbReference type="ARBA" id="ARBA00023163"/>
    </source>
</evidence>
<dbReference type="SMART" id="SM00345">
    <property type="entry name" value="HTH_GNTR"/>
    <property type="match status" value="1"/>
</dbReference>
<dbReference type="InterPro" id="IPR036388">
    <property type="entry name" value="WH-like_DNA-bd_sf"/>
</dbReference>
<dbReference type="Pfam" id="PF00392">
    <property type="entry name" value="GntR"/>
    <property type="match status" value="1"/>
</dbReference>
<keyword evidence="8" id="KW-1185">Reference proteome</keyword>
<dbReference type="Gene3D" id="1.10.10.10">
    <property type="entry name" value="Winged helix-like DNA-binding domain superfamily/Winged helix DNA-binding domain"/>
    <property type="match status" value="1"/>
</dbReference>
<dbReference type="SUPFAM" id="SSF46785">
    <property type="entry name" value="Winged helix' DNA-binding domain"/>
    <property type="match status" value="1"/>
</dbReference>
<keyword evidence="3" id="KW-0805">Transcription regulation</keyword>
<evidence type="ECO:0000313" key="7">
    <source>
        <dbReference type="EMBL" id="RVU32880.1"/>
    </source>
</evidence>
<dbReference type="AlphaFoldDB" id="A0A437QED0"/>
<evidence type="ECO:0000259" key="6">
    <source>
        <dbReference type="PROSITE" id="PS50949"/>
    </source>
</evidence>
<keyword evidence="2" id="KW-0663">Pyridoxal phosphate</keyword>
<sequence length="483" mass="53480">MNAVLFQPLLSKTSDSRTPKYEQLYELLREAILDGRISAGDKLPATRDLSQQLGIGRNAVITAFEMLVAEGFLETRHGAGTFVAHLEGLIPVLRRGETSTTVVKTNSLSDAMGRIDAFAAAQSDHRSGTIMLPANPPTALFPHKAWQRCTQQAARQHDYDRADLMGDQLLRQELADYLSLTRGIRCSAEQIMLTSGSLHGIAMALQVLVNPRERVLLEDRGYPGIDGALTGIGASPQIMPCDDHGVLTDHLAAYTARVMVITPSRCFPMGGTLSLERRIALLDWLYQADRWLIEDDYDSEFIFSGHSIAALQSMDRSGRVIYTGTFSRTLFPSIRTGYLVLPEALVEVFNTYRRYTEGGMPTLQQHAMGLFMQQGHYARHLRRMRKHYQTKKAQLLSFMAQHFPNLKPLETTGGMHLVFRLEGDDIAIAAGLNRAGIGARALSSYERAPLADKGIILGYAALEDEHLVRLQHALNGCLAQTTS</sequence>
<keyword evidence="4" id="KW-0238">DNA-binding</keyword>
<dbReference type="Proteomes" id="UP000282818">
    <property type="component" value="Unassembled WGS sequence"/>
</dbReference>
<dbReference type="CDD" id="cd07377">
    <property type="entry name" value="WHTH_GntR"/>
    <property type="match status" value="1"/>
</dbReference>
<evidence type="ECO:0000256" key="3">
    <source>
        <dbReference type="ARBA" id="ARBA00023015"/>
    </source>
</evidence>
<dbReference type="SUPFAM" id="SSF53383">
    <property type="entry name" value="PLP-dependent transferases"/>
    <property type="match status" value="1"/>
</dbReference>
<comment type="similarity">
    <text evidence="1">In the C-terminal section; belongs to the class-I pyridoxal-phosphate-dependent aminotransferase family.</text>
</comment>
<keyword evidence="7" id="KW-0808">Transferase</keyword>
<dbReference type="PANTHER" id="PTHR46577">
    <property type="entry name" value="HTH-TYPE TRANSCRIPTIONAL REGULATORY PROTEIN GABR"/>
    <property type="match status" value="1"/>
</dbReference>
<comment type="caution">
    <text evidence="7">The sequence shown here is derived from an EMBL/GenBank/DDBJ whole genome shotgun (WGS) entry which is preliminary data.</text>
</comment>
<dbReference type="PROSITE" id="PS50949">
    <property type="entry name" value="HTH_GNTR"/>
    <property type="match status" value="1"/>
</dbReference>
<keyword evidence="5" id="KW-0804">Transcription</keyword>
<evidence type="ECO:0000313" key="8">
    <source>
        <dbReference type="Proteomes" id="UP000282818"/>
    </source>
</evidence>
<dbReference type="PRINTS" id="PR00035">
    <property type="entry name" value="HTHGNTR"/>
</dbReference>
<name>A0A437QED0_9GAMM</name>
<dbReference type="GO" id="GO:0003677">
    <property type="term" value="F:DNA binding"/>
    <property type="evidence" value="ECO:0007669"/>
    <property type="project" value="UniProtKB-KW"/>
</dbReference>
<dbReference type="InterPro" id="IPR015421">
    <property type="entry name" value="PyrdxlP-dep_Trfase_major"/>
</dbReference>
<dbReference type="InterPro" id="IPR036390">
    <property type="entry name" value="WH_DNA-bd_sf"/>
</dbReference>
<dbReference type="InterPro" id="IPR051446">
    <property type="entry name" value="HTH_trans_reg/aminotransferase"/>
</dbReference>
<evidence type="ECO:0000256" key="1">
    <source>
        <dbReference type="ARBA" id="ARBA00005384"/>
    </source>
</evidence>
<proteinExistence type="inferred from homology"/>
<dbReference type="InterPro" id="IPR000524">
    <property type="entry name" value="Tscrpt_reg_HTH_GntR"/>
</dbReference>
<protein>
    <submittedName>
        <fullName evidence="7">PLP-dependent aminotransferase family protein</fullName>
    </submittedName>
</protein>
<dbReference type="PANTHER" id="PTHR46577:SF1">
    <property type="entry name" value="HTH-TYPE TRANSCRIPTIONAL REGULATORY PROTEIN GABR"/>
    <property type="match status" value="1"/>
</dbReference>
<dbReference type="EMBL" id="SACQ01000001">
    <property type="protein sequence ID" value="RVU32880.1"/>
    <property type="molecule type" value="Genomic_DNA"/>
</dbReference>
<dbReference type="CDD" id="cd00609">
    <property type="entry name" value="AAT_like"/>
    <property type="match status" value="1"/>
</dbReference>
<keyword evidence="7" id="KW-0032">Aminotransferase</keyword>
<dbReference type="Gene3D" id="3.40.640.10">
    <property type="entry name" value="Type I PLP-dependent aspartate aminotransferase-like (Major domain)"/>
    <property type="match status" value="1"/>
</dbReference>
<reference evidence="7 8" key="1">
    <citation type="submission" date="2019-01" db="EMBL/GenBank/DDBJ databases">
        <authorList>
            <person name="Chen W.-M."/>
        </authorList>
    </citation>
    <scope>NUCLEOTIDE SEQUENCE [LARGE SCALE GENOMIC DNA]</scope>
    <source>
        <strain evidence="7 8">HPM-16</strain>
    </source>
</reference>
<dbReference type="InterPro" id="IPR015424">
    <property type="entry name" value="PyrdxlP-dep_Trfase"/>
</dbReference>
<feature type="domain" description="HTH gntR-type" evidence="6">
    <location>
        <begin position="18"/>
        <end position="86"/>
    </location>
</feature>